<sequence>MRGYGSLLGSALIASMTVISLAVLAAAASQWAAGVRDLAERAAAFSVPPRMMLEPLGQCNATGWLEAVLKVEPVTSGFKPWAVEIYNAGERKLLYSRFFDVNNTAVVDIPCSGFVELVVIGKNGGVWLYQYELDPSKPCLNGARVNGQELLQNSTSCLTSLNTTGIVTEQVTQEAVREVLLVQYGPVLQPVWAAGPLLPGANPFYAAANGPLPGAYVDPERLRLYTITEWPVRDSREYGETGYVRARCSYGCPPAESELYVYRRVLEPLAGGLFRIEHREAAIHVANSASWVGYKLKAKILAAGLLATDYDKCVFKSIYSPCVPVFSSMDWREGYTVPGRVGGNGYTWASWESLGAAGSIYIPFLITRDSQQETITLLLLPRDPVTAKVHLQCRGFDCPRGIDVVQNMALPATYVSVKLHLLPPNAYDPGKLVVARGLASRVDQTWQARAQEALYTTTILRATRLDHPIVLTLRLSPGLVKRLGPTATAAVAVVEVSYAAKAGRWISKFLYYLGGYLPLGTEFLLYIAHSHTETVKADELLTPASMTITPCKSTRPVGSILLDHKTFGYSKTLVTRFWSSTYYTTYSISYNETLVLRNPSLVLCQVEPGTQVIVEVNPTTVSGEHIELDLTASPVPFPRSIINEVLEEGAKPLILT</sequence>
<organism evidence="1 2">
    <name type="scientific">Pyrodictium abyssi</name>
    <dbReference type="NCBI Taxonomy" id="54256"/>
    <lineage>
        <taxon>Archaea</taxon>
        <taxon>Thermoproteota</taxon>
        <taxon>Thermoprotei</taxon>
        <taxon>Desulfurococcales</taxon>
        <taxon>Pyrodictiaceae</taxon>
        <taxon>Pyrodictium</taxon>
    </lineage>
</organism>
<protein>
    <submittedName>
        <fullName evidence="1">Uncharacterized protein</fullName>
    </submittedName>
</protein>
<dbReference type="GeneID" id="89289731"/>
<dbReference type="EMBL" id="AP028907">
    <property type="protein sequence ID" value="BES82156.1"/>
    <property type="molecule type" value="Genomic_DNA"/>
</dbReference>
<accession>A0ABM8IZ11</accession>
<dbReference type="Proteomes" id="UP001341135">
    <property type="component" value="Chromosome"/>
</dbReference>
<proteinExistence type="predicted"/>
<reference evidence="1 2" key="1">
    <citation type="submission" date="2023-09" db="EMBL/GenBank/DDBJ databases">
        <title>Pyrofollis japonicus gen. nov. sp. nov., a novel member of the family Pyrodictiaceae isolated from the Iheya North hydrothermal field.</title>
        <authorList>
            <person name="Miyazaki U."/>
            <person name="Sanari M."/>
            <person name="Tame A."/>
            <person name="Kitajima M."/>
            <person name="Okamoto A."/>
            <person name="Sawayama S."/>
            <person name="Miyazaki J."/>
            <person name="Takai K."/>
            <person name="Nakagawa S."/>
        </authorList>
    </citation>
    <scope>NUCLEOTIDE SEQUENCE [LARGE SCALE GENOMIC DNA]</scope>
    <source>
        <strain evidence="1 2">AV2</strain>
    </source>
</reference>
<gene>
    <name evidence="1" type="ORF">PABY_17230</name>
</gene>
<name>A0ABM8IZ11_9CREN</name>
<evidence type="ECO:0000313" key="1">
    <source>
        <dbReference type="EMBL" id="BES82156.1"/>
    </source>
</evidence>
<evidence type="ECO:0000313" key="2">
    <source>
        <dbReference type="Proteomes" id="UP001341135"/>
    </source>
</evidence>
<dbReference type="RefSeq" id="WP_338249205.1">
    <property type="nucleotide sequence ID" value="NZ_AP028907.1"/>
</dbReference>
<keyword evidence="2" id="KW-1185">Reference proteome</keyword>